<proteinExistence type="predicted"/>
<evidence type="ECO:0000313" key="1">
    <source>
        <dbReference type="EMBL" id="TPW27219.1"/>
    </source>
</evidence>
<accession>A0A506U3U3</accession>
<comment type="caution">
    <text evidence="1">The sequence shown here is derived from an EMBL/GenBank/DDBJ whole genome shotgun (WGS) entry which is preliminary data.</text>
</comment>
<dbReference type="Proteomes" id="UP000318801">
    <property type="component" value="Unassembled WGS sequence"/>
</dbReference>
<evidence type="ECO:0000313" key="2">
    <source>
        <dbReference type="Proteomes" id="UP000318801"/>
    </source>
</evidence>
<protein>
    <submittedName>
        <fullName evidence="1">Uncharacterized protein</fullName>
    </submittedName>
</protein>
<name>A0A506U3U3_9HYPH</name>
<reference evidence="1 2" key="1">
    <citation type="submission" date="2019-06" db="EMBL/GenBank/DDBJ databases">
        <authorList>
            <person name="Li M."/>
        </authorList>
    </citation>
    <scope>NUCLEOTIDE SEQUENCE [LARGE SCALE GENOMIC DNA]</scope>
    <source>
        <strain evidence="1 2">BGMRC2036</strain>
    </source>
</reference>
<dbReference type="EMBL" id="VHLG01000019">
    <property type="protein sequence ID" value="TPW27219.1"/>
    <property type="molecule type" value="Genomic_DNA"/>
</dbReference>
<dbReference type="AlphaFoldDB" id="A0A506U3U3"/>
<keyword evidence="2" id="KW-1185">Reference proteome</keyword>
<dbReference type="OrthoDB" id="3078754at2"/>
<dbReference type="RefSeq" id="WP_141150961.1">
    <property type="nucleotide sequence ID" value="NZ_VHLG01000019.1"/>
</dbReference>
<gene>
    <name evidence="1" type="ORF">FJU08_20745</name>
</gene>
<sequence>MLNIKVECDGDPQKKGSSWFATDLSTGNKFLVGYTVPYSGGDGKHRGITQTKVLNGLPDLYYDRFQQELKFGSWAHFIWPTVVAESAGGHHLLVNTYDRARFTFGFYQLAAHTPNDNLILLFRKLLTLESAAKYFPDLVLKSNKVHLKGKNDNLTSLETVTSVTRPNGRVEDQIVGFMTYLNPDTQKVGEIEVLNTAKLMHWLMSDTEAVSLSVATALEIMKRKLKRAASTFGLVGKRPELAIWVSDILHQGRGGNAAIRNALSEADFNRQMQALYHIGSQNSQFAGRRKTVRDCIKKLVNEGRFDGKWLGQGELTL</sequence>
<organism evidence="1 2">
    <name type="scientific">Martelella alba</name>
    <dbReference type="NCBI Taxonomy" id="2590451"/>
    <lineage>
        <taxon>Bacteria</taxon>
        <taxon>Pseudomonadati</taxon>
        <taxon>Pseudomonadota</taxon>
        <taxon>Alphaproteobacteria</taxon>
        <taxon>Hyphomicrobiales</taxon>
        <taxon>Aurantimonadaceae</taxon>
        <taxon>Martelella</taxon>
    </lineage>
</organism>